<evidence type="ECO:0000256" key="1">
    <source>
        <dbReference type="SAM" id="Phobius"/>
    </source>
</evidence>
<organism evidence="2">
    <name type="scientific">marine metagenome</name>
    <dbReference type="NCBI Taxonomy" id="408172"/>
    <lineage>
        <taxon>unclassified sequences</taxon>
        <taxon>metagenomes</taxon>
        <taxon>ecological metagenomes</taxon>
    </lineage>
</organism>
<dbReference type="EMBL" id="UINC01101671">
    <property type="protein sequence ID" value="SVC62664.1"/>
    <property type="molecule type" value="Genomic_DNA"/>
</dbReference>
<accession>A0A382NNA8</accession>
<evidence type="ECO:0008006" key="3">
    <source>
        <dbReference type="Google" id="ProtNLM"/>
    </source>
</evidence>
<protein>
    <recommendedName>
        <fullName evidence="3">DUF4175 domain-containing protein</fullName>
    </recommendedName>
</protein>
<keyword evidence="1" id="KW-1133">Transmembrane helix</keyword>
<evidence type="ECO:0000313" key="2">
    <source>
        <dbReference type="EMBL" id="SVC62664.1"/>
    </source>
</evidence>
<feature type="transmembrane region" description="Helical" evidence="1">
    <location>
        <begin position="157"/>
        <end position="176"/>
    </location>
</feature>
<feature type="non-terminal residue" evidence="2">
    <location>
        <position position="303"/>
    </location>
</feature>
<name>A0A382NNA8_9ZZZZ</name>
<feature type="transmembrane region" description="Helical" evidence="1">
    <location>
        <begin position="61"/>
        <end position="79"/>
    </location>
</feature>
<keyword evidence="1" id="KW-0472">Membrane</keyword>
<gene>
    <name evidence="2" type="ORF">METZ01_LOCUS315518</name>
</gene>
<dbReference type="AlphaFoldDB" id="A0A382NNA8"/>
<keyword evidence="1" id="KW-0812">Transmembrane</keyword>
<sequence length="303" mass="34957">MNEQAEESGAMIDEKLLEAWKQEQRFFHLRGLARFLIWLVAMVLVDFVIDWQIFFRSRWEAPGVLLLILNLAILSWVLWREWLRHLKPFDSLRVALEVENKHPELRSVLVSFTQLKDFDAKEAQASPALLEAMRKQAISLTRPLDFREVVDFRQLKSIALVSLASIAIFMAISFEWQEQMGLLFKRMLGENLEYPTETRIVSTTGDKTIKSGDTVTISTRVEGLIPAKGNLIVRFESGEEKSLEKPVDGDNYTWELPSISERFSYYVEIGDDRSDDFTISVSPTPEITDTSILLSYPEYLDQN</sequence>
<feature type="transmembrane region" description="Helical" evidence="1">
    <location>
        <begin position="35"/>
        <end position="55"/>
    </location>
</feature>
<proteinExistence type="predicted"/>
<reference evidence="2" key="1">
    <citation type="submission" date="2018-05" db="EMBL/GenBank/DDBJ databases">
        <authorList>
            <person name="Lanie J.A."/>
            <person name="Ng W.-L."/>
            <person name="Kazmierczak K.M."/>
            <person name="Andrzejewski T.M."/>
            <person name="Davidsen T.M."/>
            <person name="Wayne K.J."/>
            <person name="Tettelin H."/>
            <person name="Glass J.I."/>
            <person name="Rusch D."/>
            <person name="Podicherti R."/>
            <person name="Tsui H.-C.T."/>
            <person name="Winkler M.E."/>
        </authorList>
    </citation>
    <scope>NUCLEOTIDE SEQUENCE</scope>
</reference>